<evidence type="ECO:0000313" key="4">
    <source>
        <dbReference type="Proteomes" id="UP000257109"/>
    </source>
</evidence>
<proteinExistence type="predicted"/>
<dbReference type="Proteomes" id="UP000257109">
    <property type="component" value="Unassembled WGS sequence"/>
</dbReference>
<feature type="non-terminal residue" evidence="3">
    <location>
        <position position="1"/>
    </location>
</feature>
<protein>
    <recommendedName>
        <fullName evidence="2">Tf2-1-like SH3-like domain-containing protein</fullName>
    </recommendedName>
</protein>
<evidence type="ECO:0000259" key="2">
    <source>
        <dbReference type="Pfam" id="PF24626"/>
    </source>
</evidence>
<dbReference type="AlphaFoldDB" id="A0A371EP47"/>
<accession>A0A371EP47</accession>
<organism evidence="3 4">
    <name type="scientific">Mucuna pruriens</name>
    <name type="common">Velvet bean</name>
    <name type="synonym">Dolichos pruriens</name>
    <dbReference type="NCBI Taxonomy" id="157652"/>
    <lineage>
        <taxon>Eukaryota</taxon>
        <taxon>Viridiplantae</taxon>
        <taxon>Streptophyta</taxon>
        <taxon>Embryophyta</taxon>
        <taxon>Tracheophyta</taxon>
        <taxon>Spermatophyta</taxon>
        <taxon>Magnoliopsida</taxon>
        <taxon>eudicotyledons</taxon>
        <taxon>Gunneridae</taxon>
        <taxon>Pentapetalae</taxon>
        <taxon>rosids</taxon>
        <taxon>fabids</taxon>
        <taxon>Fabales</taxon>
        <taxon>Fabaceae</taxon>
        <taxon>Papilionoideae</taxon>
        <taxon>50 kb inversion clade</taxon>
        <taxon>NPAAA clade</taxon>
        <taxon>indigoferoid/millettioid clade</taxon>
        <taxon>Phaseoleae</taxon>
        <taxon>Mucuna</taxon>
    </lineage>
</organism>
<dbReference type="PANTHER" id="PTHR35046:SF9">
    <property type="entry name" value="RNA-DIRECTED DNA POLYMERASE"/>
    <property type="match status" value="1"/>
</dbReference>
<evidence type="ECO:0000313" key="3">
    <source>
        <dbReference type="EMBL" id="RDX67764.1"/>
    </source>
</evidence>
<dbReference type="InterPro" id="IPR036397">
    <property type="entry name" value="RNaseH_sf"/>
</dbReference>
<gene>
    <name evidence="3" type="ORF">CR513_53316</name>
</gene>
<comment type="caution">
    <text evidence="3">The sequence shown here is derived from an EMBL/GenBank/DDBJ whole genome shotgun (WGS) entry which is preliminary data.</text>
</comment>
<dbReference type="GO" id="GO:0003676">
    <property type="term" value="F:nucleic acid binding"/>
    <property type="evidence" value="ECO:0007669"/>
    <property type="project" value="InterPro"/>
</dbReference>
<dbReference type="OrthoDB" id="1935586at2759"/>
<dbReference type="Gene3D" id="3.30.420.10">
    <property type="entry name" value="Ribonuclease H-like superfamily/Ribonuclease H"/>
    <property type="match status" value="1"/>
</dbReference>
<evidence type="ECO:0000256" key="1">
    <source>
        <dbReference type="SAM" id="MobiDB-lite"/>
    </source>
</evidence>
<dbReference type="Pfam" id="PF24626">
    <property type="entry name" value="SH3_Tf2-1"/>
    <property type="match status" value="1"/>
</dbReference>
<name>A0A371EP47_MUCPR</name>
<dbReference type="SUPFAM" id="SSF53098">
    <property type="entry name" value="Ribonuclease H-like"/>
    <property type="match status" value="1"/>
</dbReference>
<sequence length="291" mass="33414">MDFILGLPRSQRGKDCIFVVVDRFSKMAHLIACSKTNDAIHVADLFFKEVVHLHGLPRTIVSDRDVRLLDGQTEVMNRNTCYLFTCNHSKEFENLGKICVYFNPLTLLDILTLLTNKHTNLDGKKKAEFVKELHAKVRVNIEKMNEQHSRKANKGHVKVTFEPGDWVWVHMQKGRFPIQRNSKLKPRVDGPFQVLEKINDNIYKLDLPTTYGEEFDSRTNPFEDGGNDRDPTNKAKDNLHDTGSPITRSKSKMIKQSLSCLSLEIKESLEQSESEAAPKWVTLLQVDEEHI</sequence>
<feature type="domain" description="Tf2-1-like SH3-like" evidence="2">
    <location>
        <begin position="164"/>
        <end position="211"/>
    </location>
</feature>
<dbReference type="InterPro" id="IPR012337">
    <property type="entry name" value="RNaseH-like_sf"/>
</dbReference>
<dbReference type="PANTHER" id="PTHR35046">
    <property type="entry name" value="ZINC KNUCKLE (CCHC-TYPE) FAMILY PROTEIN"/>
    <property type="match status" value="1"/>
</dbReference>
<feature type="compositionally biased region" description="Basic and acidic residues" evidence="1">
    <location>
        <begin position="226"/>
        <end position="240"/>
    </location>
</feature>
<dbReference type="STRING" id="157652.A0A371EP47"/>
<dbReference type="EMBL" id="QJKJ01012850">
    <property type="protein sequence ID" value="RDX67764.1"/>
    <property type="molecule type" value="Genomic_DNA"/>
</dbReference>
<keyword evidence="4" id="KW-1185">Reference proteome</keyword>
<dbReference type="InterPro" id="IPR056924">
    <property type="entry name" value="SH3_Tf2-1"/>
</dbReference>
<reference evidence="3" key="1">
    <citation type="submission" date="2018-05" db="EMBL/GenBank/DDBJ databases">
        <title>Draft genome of Mucuna pruriens seed.</title>
        <authorList>
            <person name="Nnadi N.E."/>
            <person name="Vos R."/>
            <person name="Hasami M.H."/>
            <person name="Devisetty U.K."/>
            <person name="Aguiy J.C."/>
        </authorList>
    </citation>
    <scope>NUCLEOTIDE SEQUENCE [LARGE SCALE GENOMIC DNA]</scope>
    <source>
        <strain evidence="3">JCA_2017</strain>
    </source>
</reference>
<feature type="region of interest" description="Disordered" evidence="1">
    <location>
        <begin position="214"/>
        <end position="249"/>
    </location>
</feature>